<evidence type="ECO:0000256" key="1">
    <source>
        <dbReference type="SAM" id="MobiDB-lite"/>
    </source>
</evidence>
<evidence type="ECO:0000313" key="2">
    <source>
        <dbReference type="EMBL" id="KAA8910730.1"/>
    </source>
</evidence>
<evidence type="ECO:0000313" key="3">
    <source>
        <dbReference type="Proteomes" id="UP000761534"/>
    </source>
</evidence>
<sequence length="132" mass="14867">MSYESEYNSHPRIEQLSDSSEDEEPVTRPKQTALQRNKKRHGRAKKGKGAPKDSQSLTRVDNYDHQVSEGRSRISENERNSHQTSNGVVGEQQQQQVASGGKESLSVRLDLNLEAEVFLRAKIYGDVTLSLQ</sequence>
<feature type="compositionally biased region" description="Basic and acidic residues" evidence="1">
    <location>
        <begin position="61"/>
        <end position="81"/>
    </location>
</feature>
<reference evidence="2" key="1">
    <citation type="journal article" date="2019" name="G3 (Bethesda)">
        <title>Genome Assemblies of Two Rare Opportunistic Yeast Pathogens: Diutina rugosa (syn. Candida rugosa) and Trichomonascus ciferrii (syn. Candida ciferrii).</title>
        <authorList>
            <person name="Mixao V."/>
            <person name="Saus E."/>
            <person name="Hansen A.P."/>
            <person name="Lass-Florl C."/>
            <person name="Gabaldon T."/>
        </authorList>
    </citation>
    <scope>NUCLEOTIDE SEQUENCE</scope>
    <source>
        <strain evidence="2">CBS 4856</strain>
    </source>
</reference>
<feature type="region of interest" description="Disordered" evidence="1">
    <location>
        <begin position="1"/>
        <end position="105"/>
    </location>
</feature>
<dbReference type="AlphaFoldDB" id="A0A642V1L0"/>
<comment type="caution">
    <text evidence="2">The sequence shown here is derived from an EMBL/GenBank/DDBJ whole genome shotgun (WGS) entry which is preliminary data.</text>
</comment>
<proteinExistence type="predicted"/>
<organism evidence="2 3">
    <name type="scientific">Trichomonascus ciferrii</name>
    <dbReference type="NCBI Taxonomy" id="44093"/>
    <lineage>
        <taxon>Eukaryota</taxon>
        <taxon>Fungi</taxon>
        <taxon>Dikarya</taxon>
        <taxon>Ascomycota</taxon>
        <taxon>Saccharomycotina</taxon>
        <taxon>Dipodascomycetes</taxon>
        <taxon>Dipodascales</taxon>
        <taxon>Trichomonascaceae</taxon>
        <taxon>Trichomonascus</taxon>
        <taxon>Trichomonascus ciferrii complex</taxon>
    </lineage>
</organism>
<dbReference type="EMBL" id="SWFS01000303">
    <property type="protein sequence ID" value="KAA8910730.1"/>
    <property type="molecule type" value="Genomic_DNA"/>
</dbReference>
<dbReference type="VEuPathDB" id="FungiDB:TRICI_004061"/>
<dbReference type="Proteomes" id="UP000761534">
    <property type="component" value="Unassembled WGS sequence"/>
</dbReference>
<keyword evidence="3" id="KW-1185">Reference proteome</keyword>
<feature type="compositionally biased region" description="Basic residues" evidence="1">
    <location>
        <begin position="36"/>
        <end position="49"/>
    </location>
</feature>
<name>A0A642V1L0_9ASCO</name>
<accession>A0A642V1L0</accession>
<protein>
    <submittedName>
        <fullName evidence="2">Uncharacterized protein</fullName>
    </submittedName>
</protein>
<gene>
    <name evidence="2" type="ORF">TRICI_004061</name>
</gene>
<dbReference type="OrthoDB" id="2873061at2759"/>